<dbReference type="SUPFAM" id="SSF52540">
    <property type="entry name" value="P-loop containing nucleoside triphosphate hydrolases"/>
    <property type="match status" value="1"/>
</dbReference>
<accession>A0A0S7WHH4</accession>
<dbReference type="PANTHER" id="PTHR43394">
    <property type="entry name" value="ATP-DEPENDENT PERMEASE MDL1, MITOCHONDRIAL"/>
    <property type="match status" value="1"/>
</dbReference>
<dbReference type="SMART" id="SM00382">
    <property type="entry name" value="AAA"/>
    <property type="match status" value="1"/>
</dbReference>
<dbReference type="Pfam" id="PF00005">
    <property type="entry name" value="ABC_tran"/>
    <property type="match status" value="1"/>
</dbReference>
<keyword evidence="3 8" id="KW-0812">Transmembrane</keyword>
<dbReference type="AlphaFoldDB" id="A0A0S7WHH4"/>
<evidence type="ECO:0000259" key="9">
    <source>
        <dbReference type="PROSITE" id="PS50893"/>
    </source>
</evidence>
<dbReference type="InterPro" id="IPR027417">
    <property type="entry name" value="P-loop_NTPase"/>
</dbReference>
<dbReference type="Gene3D" id="1.20.1560.10">
    <property type="entry name" value="ABC transporter type 1, transmembrane domain"/>
    <property type="match status" value="1"/>
</dbReference>
<dbReference type="PROSITE" id="PS50893">
    <property type="entry name" value="ABC_TRANSPORTER_2"/>
    <property type="match status" value="1"/>
</dbReference>
<feature type="transmembrane region" description="Helical" evidence="8">
    <location>
        <begin position="50"/>
        <end position="71"/>
    </location>
</feature>
<keyword evidence="5" id="KW-0067">ATP-binding</keyword>
<reference evidence="11 12" key="1">
    <citation type="journal article" date="2015" name="Microbiome">
        <title>Genomic resolution of linkages in carbon, nitrogen, and sulfur cycling among widespread estuary sediment bacteria.</title>
        <authorList>
            <person name="Baker B.J."/>
            <person name="Lazar C.S."/>
            <person name="Teske A.P."/>
            <person name="Dick G.J."/>
        </authorList>
    </citation>
    <scope>NUCLEOTIDE SEQUENCE [LARGE SCALE GENOMIC DNA]</scope>
    <source>
        <strain evidence="11">DG_26</strain>
    </source>
</reference>
<feature type="domain" description="ABC transporter" evidence="9">
    <location>
        <begin position="338"/>
        <end position="571"/>
    </location>
</feature>
<dbReference type="Proteomes" id="UP000051124">
    <property type="component" value="Unassembled WGS sequence"/>
</dbReference>
<dbReference type="GO" id="GO:0016887">
    <property type="term" value="F:ATP hydrolysis activity"/>
    <property type="evidence" value="ECO:0007669"/>
    <property type="project" value="InterPro"/>
</dbReference>
<evidence type="ECO:0000256" key="4">
    <source>
        <dbReference type="ARBA" id="ARBA00022741"/>
    </source>
</evidence>
<evidence type="ECO:0000256" key="8">
    <source>
        <dbReference type="SAM" id="Phobius"/>
    </source>
</evidence>
<dbReference type="GO" id="GO:0015421">
    <property type="term" value="F:ABC-type oligopeptide transporter activity"/>
    <property type="evidence" value="ECO:0007669"/>
    <property type="project" value="TreeGrafter"/>
</dbReference>
<dbReference type="GO" id="GO:0005524">
    <property type="term" value="F:ATP binding"/>
    <property type="evidence" value="ECO:0007669"/>
    <property type="project" value="UniProtKB-KW"/>
</dbReference>
<dbReference type="EMBL" id="LIZT01000050">
    <property type="protein sequence ID" value="KPJ49626.1"/>
    <property type="molecule type" value="Genomic_DNA"/>
</dbReference>
<dbReference type="InterPro" id="IPR017871">
    <property type="entry name" value="ABC_transporter-like_CS"/>
</dbReference>
<name>A0A0S7WHH4_UNCT6</name>
<evidence type="ECO:0000256" key="2">
    <source>
        <dbReference type="ARBA" id="ARBA00022448"/>
    </source>
</evidence>
<dbReference type="GO" id="GO:0005886">
    <property type="term" value="C:plasma membrane"/>
    <property type="evidence" value="ECO:0007669"/>
    <property type="project" value="UniProtKB-SubCell"/>
</dbReference>
<feature type="transmembrane region" description="Helical" evidence="8">
    <location>
        <begin position="137"/>
        <end position="157"/>
    </location>
</feature>
<sequence>MTSLATFRRFIGFLKPYWKKGFLALLLMMIGVALQLPMPFLTKYLLDEIIAFKNFTLLNVIGIALVGVLMVRVASGFLERLLLAAFRARVLFDLRLTLFKHVQQLPLSFVRARQTGYVMSRIGGDVEAVQGLLADTLVSGLQNILVFAAGVVCTLYIHPRLATISFSILPVYGLSLWFFNRRIRRMSLEVRERHAVVQEDLQELLSGLSTIKAFSREKHSMQRMAHSVKQAVRWELKLEITSALAALSSILISAAGPIALVWYGSFEIMKGSLTIGGLVAFSSFLRYLFGPTQALMNLNIGVQRSLAACERIFEILDVKTEVARRANAICLKHINGDLVFQDVTFSYNEEKILDGLCFRVKPGQFVAIVGRSGVGKTTLVHLILRFFDPQRGTIFLDGHDIRELELSLLRRTIGLVSQEVFLFGTTVKENIRFGRLDATDYEIMEAAKLAYADRFIRALEHGYATNVGERGVSLSGGERQRIAIARAILKDPKILILDEAPSHLDSASETYIQAALGSLVRGRTTLVIAHRLSTIRDAETILVLDHGKVVEQGTHDELYRSGGPYRELLDQQFNKRSH</sequence>
<evidence type="ECO:0000256" key="5">
    <source>
        <dbReference type="ARBA" id="ARBA00022840"/>
    </source>
</evidence>
<evidence type="ECO:0000256" key="6">
    <source>
        <dbReference type="ARBA" id="ARBA00022989"/>
    </source>
</evidence>
<dbReference type="InterPro" id="IPR036640">
    <property type="entry name" value="ABC1_TM_sf"/>
</dbReference>
<feature type="transmembrane region" description="Helical" evidence="8">
    <location>
        <begin position="21"/>
        <end position="38"/>
    </location>
</feature>
<keyword evidence="4" id="KW-0547">Nucleotide-binding</keyword>
<dbReference type="InterPro" id="IPR003593">
    <property type="entry name" value="AAA+_ATPase"/>
</dbReference>
<evidence type="ECO:0000313" key="11">
    <source>
        <dbReference type="EMBL" id="KPJ49626.1"/>
    </source>
</evidence>
<keyword evidence="2" id="KW-0813">Transport</keyword>
<feature type="domain" description="ABC transmembrane type-1" evidence="10">
    <location>
        <begin position="22"/>
        <end position="304"/>
    </location>
</feature>
<dbReference type="CDD" id="cd07346">
    <property type="entry name" value="ABC_6TM_exporters"/>
    <property type="match status" value="1"/>
</dbReference>
<keyword evidence="6 8" id="KW-1133">Transmembrane helix</keyword>
<protein>
    <recommendedName>
        <fullName evidence="13">ABC transporter</fullName>
    </recommendedName>
</protein>
<organism evidence="11 12">
    <name type="scientific">candidate division TA06 bacterium DG_26</name>
    <dbReference type="NCBI Taxonomy" id="1703771"/>
    <lineage>
        <taxon>Bacteria</taxon>
        <taxon>Bacteria division TA06</taxon>
    </lineage>
</organism>
<dbReference type="InterPro" id="IPR039421">
    <property type="entry name" value="Type_1_exporter"/>
</dbReference>
<dbReference type="PANTHER" id="PTHR43394:SF1">
    <property type="entry name" value="ATP-BINDING CASSETTE SUB-FAMILY B MEMBER 10, MITOCHONDRIAL"/>
    <property type="match status" value="1"/>
</dbReference>
<feature type="transmembrane region" description="Helical" evidence="8">
    <location>
        <begin position="163"/>
        <end position="179"/>
    </location>
</feature>
<comment type="subcellular location">
    <subcellularLocation>
        <location evidence="1">Cell membrane</location>
        <topology evidence="1">Multi-pass membrane protein</topology>
    </subcellularLocation>
</comment>
<feature type="transmembrane region" description="Helical" evidence="8">
    <location>
        <begin position="243"/>
        <end position="265"/>
    </location>
</feature>
<evidence type="ECO:0000256" key="3">
    <source>
        <dbReference type="ARBA" id="ARBA00022692"/>
    </source>
</evidence>
<dbReference type="InterPro" id="IPR011527">
    <property type="entry name" value="ABC1_TM_dom"/>
</dbReference>
<dbReference type="PROSITE" id="PS50929">
    <property type="entry name" value="ABC_TM1F"/>
    <property type="match status" value="1"/>
</dbReference>
<gene>
    <name evidence="11" type="ORF">AMJ40_05125</name>
</gene>
<proteinExistence type="predicted"/>
<evidence type="ECO:0008006" key="13">
    <source>
        <dbReference type="Google" id="ProtNLM"/>
    </source>
</evidence>
<dbReference type="FunFam" id="3.40.50.300:FF:000287">
    <property type="entry name" value="Multidrug ABC transporter ATP-binding protein"/>
    <property type="match status" value="1"/>
</dbReference>
<dbReference type="SUPFAM" id="SSF90123">
    <property type="entry name" value="ABC transporter transmembrane region"/>
    <property type="match status" value="1"/>
</dbReference>
<evidence type="ECO:0000313" key="12">
    <source>
        <dbReference type="Proteomes" id="UP000051124"/>
    </source>
</evidence>
<evidence type="ECO:0000256" key="7">
    <source>
        <dbReference type="ARBA" id="ARBA00023136"/>
    </source>
</evidence>
<comment type="caution">
    <text evidence="11">The sequence shown here is derived from an EMBL/GenBank/DDBJ whole genome shotgun (WGS) entry which is preliminary data.</text>
</comment>
<dbReference type="Pfam" id="PF00664">
    <property type="entry name" value="ABC_membrane"/>
    <property type="match status" value="1"/>
</dbReference>
<evidence type="ECO:0000259" key="10">
    <source>
        <dbReference type="PROSITE" id="PS50929"/>
    </source>
</evidence>
<dbReference type="InterPro" id="IPR003439">
    <property type="entry name" value="ABC_transporter-like_ATP-bd"/>
</dbReference>
<evidence type="ECO:0000256" key="1">
    <source>
        <dbReference type="ARBA" id="ARBA00004651"/>
    </source>
</evidence>
<dbReference type="PROSITE" id="PS00211">
    <property type="entry name" value="ABC_TRANSPORTER_1"/>
    <property type="match status" value="1"/>
</dbReference>
<keyword evidence="7 8" id="KW-0472">Membrane</keyword>
<dbReference type="Gene3D" id="3.40.50.300">
    <property type="entry name" value="P-loop containing nucleotide triphosphate hydrolases"/>
    <property type="match status" value="1"/>
</dbReference>